<dbReference type="Proteomes" id="UP000440713">
    <property type="component" value="Unassembled WGS sequence"/>
</dbReference>
<dbReference type="PANTHER" id="PTHR30040:SF2">
    <property type="entry name" value="FAD:PROTEIN FMN TRANSFERASE"/>
    <property type="match status" value="1"/>
</dbReference>
<dbReference type="InterPro" id="IPR003374">
    <property type="entry name" value="ApbE-like_sf"/>
</dbReference>
<evidence type="ECO:0000256" key="2">
    <source>
        <dbReference type="ARBA" id="ARBA00016337"/>
    </source>
</evidence>
<evidence type="ECO:0000256" key="8">
    <source>
        <dbReference type="ARBA" id="ARBA00031306"/>
    </source>
</evidence>
<accession>A0A6N7XG68</accession>
<evidence type="ECO:0000256" key="5">
    <source>
        <dbReference type="ARBA" id="ARBA00022723"/>
    </source>
</evidence>
<comment type="caution">
    <text evidence="13">The sequence shown here is derived from an EMBL/GenBank/DDBJ whole genome shotgun (WGS) entry which is preliminary data.</text>
</comment>
<keyword evidence="7 10" id="KW-0460">Magnesium</keyword>
<keyword evidence="5 10" id="KW-0479">Metal-binding</keyword>
<dbReference type="InterPro" id="IPR024932">
    <property type="entry name" value="ApbE"/>
</dbReference>
<reference evidence="13 14" key="1">
    <citation type="submission" date="2019-08" db="EMBL/GenBank/DDBJ databases">
        <title>In-depth cultivation of the pig gut microbiome towards novel bacterial diversity and tailored functional studies.</title>
        <authorList>
            <person name="Wylensek D."/>
            <person name="Hitch T.C.A."/>
            <person name="Clavel T."/>
        </authorList>
    </citation>
    <scope>NUCLEOTIDE SEQUENCE [LARGE SCALE GENOMIC DNA]</scope>
    <source>
        <strain evidence="13 14">WCA-SAB-591-4A-A</strain>
    </source>
</reference>
<evidence type="ECO:0000256" key="10">
    <source>
        <dbReference type="PIRNR" id="PIRNR006268"/>
    </source>
</evidence>
<feature type="binding site" evidence="11">
    <location>
        <position position="297"/>
    </location>
    <ligand>
        <name>Mg(2+)</name>
        <dbReference type="ChEBI" id="CHEBI:18420"/>
    </ligand>
</feature>
<dbReference type="Pfam" id="PF02424">
    <property type="entry name" value="ApbE"/>
    <property type="match status" value="1"/>
</dbReference>
<dbReference type="GO" id="GO:0046872">
    <property type="term" value="F:metal ion binding"/>
    <property type="evidence" value="ECO:0007669"/>
    <property type="project" value="UniProtKB-UniRule"/>
</dbReference>
<feature type="binding site" evidence="11">
    <location>
        <position position="180"/>
    </location>
    <ligand>
        <name>Mg(2+)</name>
        <dbReference type="ChEBI" id="CHEBI:18420"/>
    </ligand>
</feature>
<sequence>MSQKNNRILEIAVLVILIFVVALYFSMNKKIDELSKTYYYLGTVSEVKIFNAKKSNAEDALEDVNTILKDIHNKMSAQQDNTEVNKINEKAGISPVAVSNETFNVIESAIKYANLTGGVFDPTIGAISSLWQIGTSNARVPSADEIAKNLQLINYKNIELDKNKKTVFLKEKNMRLDLGAIAKGYAADLVCENLTSNDIESAIINLGGNVFVLGNKSGEPYKIGIQAPYEETSTSIGYIKGENTSVVTSGIYERFVKDGDKLYHHMLNPKTGYPFENNLNSVTIVSKKSIDGDALSTSTFGMGLEKGMEFINSKKDVGAIFLTKDKKIYLSDSMKSKFILTDESYKIVE</sequence>
<dbReference type="Gene3D" id="3.10.520.10">
    <property type="entry name" value="ApbE-like domains"/>
    <property type="match status" value="1"/>
</dbReference>
<dbReference type="GO" id="GO:0016740">
    <property type="term" value="F:transferase activity"/>
    <property type="evidence" value="ECO:0007669"/>
    <property type="project" value="UniProtKB-UniRule"/>
</dbReference>
<evidence type="ECO:0000256" key="11">
    <source>
        <dbReference type="PIRSR" id="PIRSR006268-2"/>
    </source>
</evidence>
<feature type="binding site" evidence="11">
    <location>
        <position position="293"/>
    </location>
    <ligand>
        <name>Mg(2+)</name>
        <dbReference type="ChEBI" id="CHEBI:18420"/>
    </ligand>
</feature>
<dbReference type="PANTHER" id="PTHR30040">
    <property type="entry name" value="THIAMINE BIOSYNTHESIS LIPOPROTEIN APBE"/>
    <property type="match status" value="1"/>
</dbReference>
<dbReference type="EC" id="2.7.1.180" evidence="1 10"/>
<dbReference type="AlphaFoldDB" id="A0A6N7XG68"/>
<comment type="similarity">
    <text evidence="10">Belongs to the ApbE family.</text>
</comment>
<gene>
    <name evidence="13" type="ORF">FYJ71_05200</name>
</gene>
<keyword evidence="14" id="KW-1185">Reference proteome</keyword>
<keyword evidence="4 10" id="KW-0808">Transferase</keyword>
<evidence type="ECO:0000256" key="3">
    <source>
        <dbReference type="ARBA" id="ARBA00022630"/>
    </source>
</evidence>
<evidence type="ECO:0000256" key="7">
    <source>
        <dbReference type="ARBA" id="ARBA00022842"/>
    </source>
</evidence>
<comment type="cofactor">
    <cofactor evidence="11">
        <name>Mg(2+)</name>
        <dbReference type="ChEBI" id="CHEBI:18420"/>
    </cofactor>
    <cofactor evidence="11">
        <name>Mn(2+)</name>
        <dbReference type="ChEBI" id="CHEBI:29035"/>
    </cofactor>
    <text evidence="11">Magnesium. Can also use manganese.</text>
</comment>
<dbReference type="SUPFAM" id="SSF143631">
    <property type="entry name" value="ApbE-like"/>
    <property type="match status" value="1"/>
</dbReference>
<keyword evidence="12" id="KW-1133">Transmembrane helix</keyword>
<comment type="catalytic activity">
    <reaction evidence="9 10">
        <text>L-threonyl-[protein] + FAD = FMN-L-threonyl-[protein] + AMP + H(+)</text>
        <dbReference type="Rhea" id="RHEA:36847"/>
        <dbReference type="Rhea" id="RHEA-COMP:11060"/>
        <dbReference type="Rhea" id="RHEA-COMP:11061"/>
        <dbReference type="ChEBI" id="CHEBI:15378"/>
        <dbReference type="ChEBI" id="CHEBI:30013"/>
        <dbReference type="ChEBI" id="CHEBI:57692"/>
        <dbReference type="ChEBI" id="CHEBI:74257"/>
        <dbReference type="ChEBI" id="CHEBI:456215"/>
        <dbReference type="EC" id="2.7.1.180"/>
    </reaction>
</comment>
<name>A0A6N7XG68_9FIRM</name>
<evidence type="ECO:0000256" key="4">
    <source>
        <dbReference type="ARBA" id="ARBA00022679"/>
    </source>
</evidence>
<evidence type="ECO:0000256" key="1">
    <source>
        <dbReference type="ARBA" id="ARBA00011955"/>
    </source>
</evidence>
<evidence type="ECO:0000256" key="6">
    <source>
        <dbReference type="ARBA" id="ARBA00022827"/>
    </source>
</evidence>
<dbReference type="EMBL" id="VUNE01000002">
    <property type="protein sequence ID" value="MST62374.1"/>
    <property type="molecule type" value="Genomic_DNA"/>
</dbReference>
<protein>
    <recommendedName>
        <fullName evidence="2 10">FAD:protein FMN transferase</fullName>
        <ecNumber evidence="1 10">2.7.1.180</ecNumber>
    </recommendedName>
    <alternativeName>
        <fullName evidence="8 10">Flavin transferase</fullName>
    </alternativeName>
</protein>
<dbReference type="PIRSF" id="PIRSF006268">
    <property type="entry name" value="ApbE"/>
    <property type="match status" value="1"/>
</dbReference>
<evidence type="ECO:0000256" key="12">
    <source>
        <dbReference type="SAM" id="Phobius"/>
    </source>
</evidence>
<evidence type="ECO:0000313" key="13">
    <source>
        <dbReference type="EMBL" id="MST62374.1"/>
    </source>
</evidence>
<evidence type="ECO:0000256" key="9">
    <source>
        <dbReference type="ARBA" id="ARBA00048540"/>
    </source>
</evidence>
<keyword evidence="12" id="KW-0472">Membrane</keyword>
<keyword evidence="6 10" id="KW-0274">FAD</keyword>
<proteinExistence type="inferred from homology"/>
<keyword evidence="12" id="KW-0812">Transmembrane</keyword>
<keyword evidence="3 10" id="KW-0285">Flavoprotein</keyword>
<dbReference type="RefSeq" id="WP_154537765.1">
    <property type="nucleotide sequence ID" value="NZ_VUNE01000002.1"/>
</dbReference>
<evidence type="ECO:0000313" key="14">
    <source>
        <dbReference type="Proteomes" id="UP000440713"/>
    </source>
</evidence>
<feature type="transmembrane region" description="Helical" evidence="12">
    <location>
        <begin position="7"/>
        <end position="27"/>
    </location>
</feature>
<organism evidence="13 14">
    <name type="scientific">Peptostreptococcus porci</name>
    <dbReference type="NCBI Taxonomy" id="2652282"/>
    <lineage>
        <taxon>Bacteria</taxon>
        <taxon>Bacillati</taxon>
        <taxon>Bacillota</taxon>
        <taxon>Clostridia</taxon>
        <taxon>Peptostreptococcales</taxon>
        <taxon>Peptostreptococcaceae</taxon>
        <taxon>Peptostreptococcus</taxon>
    </lineage>
</organism>